<dbReference type="PANTHER" id="PTHR38441">
    <property type="entry name" value="INTEGRAL MEMBRANE PROTEIN-RELATED"/>
    <property type="match status" value="1"/>
</dbReference>
<dbReference type="Pfam" id="PF04341">
    <property type="entry name" value="DUF485"/>
    <property type="match status" value="1"/>
</dbReference>
<dbReference type="AlphaFoldDB" id="A0A941DUG6"/>
<keyword evidence="1" id="KW-0472">Membrane</keyword>
<evidence type="ECO:0000256" key="1">
    <source>
        <dbReference type="SAM" id="Phobius"/>
    </source>
</evidence>
<dbReference type="RefSeq" id="WP_026681640.1">
    <property type="nucleotide sequence ID" value="NZ_BAAACY010000165.1"/>
</dbReference>
<feature type="transmembrane region" description="Helical" evidence="1">
    <location>
        <begin position="40"/>
        <end position="61"/>
    </location>
</feature>
<dbReference type="EMBL" id="JAGSOT010000018">
    <property type="protein sequence ID" value="MBR7795951.1"/>
    <property type="molecule type" value="Genomic_DNA"/>
</dbReference>
<name>A0A941DUG6_9BACI</name>
<comment type="caution">
    <text evidence="2">The sequence shown here is derived from an EMBL/GenBank/DDBJ whole genome shotgun (WGS) entry which is preliminary data.</text>
</comment>
<sequence length="118" mass="13703">MSMSVESDFKKEEFSKGKPDFIAVSESKAFKNLIAKRKKFILPLTVFFLVFYFMLPILTSYSTILNTPVIGDISWAWIFAFCQFIMTWVFCTVYVKKSASFDRQSDEIVENQLGGRHE</sequence>
<feature type="transmembrane region" description="Helical" evidence="1">
    <location>
        <begin position="73"/>
        <end position="95"/>
    </location>
</feature>
<keyword evidence="1" id="KW-1133">Transmembrane helix</keyword>
<dbReference type="Proteomes" id="UP000675284">
    <property type="component" value="Unassembled WGS sequence"/>
</dbReference>
<accession>A0A941DUG6</accession>
<keyword evidence="1" id="KW-0812">Transmembrane</keyword>
<organism evidence="2 3">
    <name type="scientific">Virgibacillus salarius</name>
    <dbReference type="NCBI Taxonomy" id="447199"/>
    <lineage>
        <taxon>Bacteria</taxon>
        <taxon>Bacillati</taxon>
        <taxon>Bacillota</taxon>
        <taxon>Bacilli</taxon>
        <taxon>Bacillales</taxon>
        <taxon>Bacillaceae</taxon>
        <taxon>Virgibacillus</taxon>
    </lineage>
</organism>
<protein>
    <submittedName>
        <fullName evidence="2">DUF485 domain-containing protein</fullName>
    </submittedName>
</protein>
<evidence type="ECO:0000313" key="3">
    <source>
        <dbReference type="Proteomes" id="UP000675284"/>
    </source>
</evidence>
<keyword evidence="3" id="KW-1185">Reference proteome</keyword>
<evidence type="ECO:0000313" key="2">
    <source>
        <dbReference type="EMBL" id="MBR7795951.1"/>
    </source>
</evidence>
<dbReference type="InterPro" id="IPR007436">
    <property type="entry name" value="DUF485"/>
</dbReference>
<gene>
    <name evidence="2" type="ORF">KCX74_07825</name>
</gene>
<dbReference type="PANTHER" id="PTHR38441:SF1">
    <property type="entry name" value="MEMBRANE PROTEIN"/>
    <property type="match status" value="1"/>
</dbReference>
<proteinExistence type="predicted"/>
<reference evidence="2" key="1">
    <citation type="submission" date="2021-04" db="EMBL/GenBank/DDBJ databases">
        <title>Isolation and polyphasic classification of algal microorganism.</title>
        <authorList>
            <person name="Wang S."/>
        </authorList>
    </citation>
    <scope>NUCLEOTIDE SEQUENCE</scope>
    <source>
        <strain evidence="2">720a</strain>
    </source>
</reference>